<dbReference type="OrthoDB" id="6072349at2"/>
<proteinExistence type="predicted"/>
<reference evidence="2 4" key="1">
    <citation type="submission" date="2019-03" db="EMBL/GenBank/DDBJ databases">
        <title>Genomic Encyclopedia of Type Strains, Phase IV (KMG-IV): sequencing the most valuable type-strain genomes for metagenomic binning, comparative biology and taxonomic classification.</title>
        <authorList>
            <person name="Goeker M."/>
        </authorList>
    </citation>
    <scope>NUCLEOTIDE SEQUENCE [LARGE SCALE GENOMIC DNA]</scope>
    <source>
        <strain evidence="2 4">DSM 12034</strain>
    </source>
</reference>
<dbReference type="AlphaFoldDB" id="A0A4R3LHH0"/>
<evidence type="ECO:0000313" key="3">
    <source>
        <dbReference type="EMBL" id="TSE22969.1"/>
    </source>
</evidence>
<accession>A0A4R3LHH0</accession>
<evidence type="ECO:0000259" key="1">
    <source>
        <dbReference type="Pfam" id="PF24604"/>
    </source>
</evidence>
<evidence type="ECO:0000313" key="5">
    <source>
        <dbReference type="Proteomes" id="UP000315577"/>
    </source>
</evidence>
<comment type="caution">
    <text evidence="2">The sequence shown here is derived from an EMBL/GenBank/DDBJ whole genome shotgun (WGS) entry which is preliminary data.</text>
</comment>
<feature type="domain" description="PelB C-terminal" evidence="1">
    <location>
        <begin position="979"/>
        <end position="1259"/>
    </location>
</feature>
<dbReference type="EMBL" id="VJNC01000004">
    <property type="protein sequence ID" value="TSE22969.1"/>
    <property type="molecule type" value="Genomic_DNA"/>
</dbReference>
<reference evidence="3 5" key="2">
    <citation type="submission" date="2019-07" db="EMBL/GenBank/DDBJ databases">
        <title>Tepidimonas ignava SPS-1037 draft genome.</title>
        <authorList>
            <person name="Da Costa M.S."/>
            <person name="Froufe H.J.C."/>
            <person name="Egas C."/>
            <person name="Albuquerque L."/>
        </authorList>
    </citation>
    <scope>NUCLEOTIDE SEQUENCE [LARGE SCALE GENOMIC DNA]</scope>
    <source>
        <strain evidence="3 5">SPS-1037</strain>
    </source>
</reference>
<gene>
    <name evidence="2" type="ORF">EDC36_1033</name>
    <name evidence="3" type="ORF">Tigna_00952</name>
</gene>
<organism evidence="2 4">
    <name type="scientific">Tepidimonas ignava</name>
    <dbReference type="NCBI Taxonomy" id="114249"/>
    <lineage>
        <taxon>Bacteria</taxon>
        <taxon>Pseudomonadati</taxon>
        <taxon>Pseudomonadota</taxon>
        <taxon>Betaproteobacteria</taxon>
        <taxon>Burkholderiales</taxon>
        <taxon>Tepidimonas</taxon>
    </lineage>
</organism>
<dbReference type="InterPro" id="IPR011990">
    <property type="entry name" value="TPR-like_helical_dom_sf"/>
</dbReference>
<evidence type="ECO:0000313" key="2">
    <source>
        <dbReference type="EMBL" id="TCS98948.1"/>
    </source>
</evidence>
<dbReference type="InterPro" id="IPR057306">
    <property type="entry name" value="B-barrel_PelB_C"/>
</dbReference>
<dbReference type="Pfam" id="PF24604">
    <property type="entry name" value="B-barrel_PelB_C"/>
    <property type="match status" value="1"/>
</dbReference>
<dbReference type="Gene3D" id="1.25.40.10">
    <property type="entry name" value="Tetratricopeptide repeat domain"/>
    <property type="match status" value="1"/>
</dbReference>
<protein>
    <submittedName>
        <fullName evidence="2">Tetratricopeptide repeat protein</fullName>
    </submittedName>
</protein>
<dbReference type="EMBL" id="SMAH01000003">
    <property type="protein sequence ID" value="TCS98948.1"/>
    <property type="molecule type" value="Genomic_DNA"/>
</dbReference>
<dbReference type="SUPFAM" id="SSF48452">
    <property type="entry name" value="TPR-like"/>
    <property type="match status" value="2"/>
</dbReference>
<dbReference type="Pfam" id="PF13429">
    <property type="entry name" value="TPR_15"/>
    <property type="match status" value="1"/>
</dbReference>
<sequence>MQRSPWTSTARPAERPARAVPPWSVALLALGVAAGLAALQWRQHAGGSSHQAQALERLVQAVAPEDPRSDSTALMAEAERLLQERRSAEALALLTALQAQGSVEQQAWARQRAWYARWQLWHAQGCADPKNKAVACEADAGALTADAWPLLREPETALPPAMRELLQQWLWQRAPLDQLRAQAQALTAPNPAFAPLPEILSRAAQAALAAGLHRRSAELWLWAAELSPPGAQRLHAWGQALRALESAGQWPLLLRWLQDHEDWFAHDRQSLLEAVRLSRAAGQPKLALRYVNKLLALTERTAPAPTPQAARLSDASAMPGWALGPRLWAWQRAQAYAAVSPGGWRRIAWPTSETATPSHPVPSAKPTLDLEVMELAYQVFLENRKLDNALALAQRVVQQRQDDLRWLRRLAQVAEWNQRPELALESWWQIARLSDEAAAWQAVRRLSIGLLRDDAYVAYLQQRLRRQPAEAATWLELASVQERLGAPESAWQTLQRGWQHQPDAALARALAELAERLGRAREALVWWSRSAALPWPAELAQRVALLHLLLDEREQALMVLRQAQEPQTGTAEADDYRRLRAELALESGDADDASRQLRVLAERPQASAQDLADWEYALEVAGRDLDAAQAAALLWHRHQQEDALIRAVTRWQNHARLDAAQTLLASLTEAQRAQLERNPRYLVAAGRQAWQTGQWPEARRLYGLALQRAPQDADIVEAALWFTLDTQDVAAVRRHWSRHGAVVQDRLELRVAMALTLGDVAEAWRLTAPTLRERRHDPLWLTQAADILQALDRHDEAWQLRLHTWRQLRHQPLAPQTMLPILRARLSAFLQPGDAEWAALREVAALPDTAAARRVLLAQWILRGQYSAARAWMLRRVVQGLAQPGWAELAVALAEDDRETLQRLLDDPRPLPRRDIVQAARRLDEAQAATLAAEGLERYPDDDLLHEQWVALTRSQRNRFSVELQRTERVAWDDLHTLLDWQALLTPHLRFSVTLQRFDRTLQRPDLLGAAPSERQLQLRLDAGDARAAWQWRLGWMEALGSHTSLGLRWQHRWDRLQLGLEAAWGEPASASDNLRLIGLQDWLGADLVWPLQPTLALNVRTSAARWRAQPDGASLGRGQRLDVILSWQAEGNPHGLRVDLGWNRQRYRATDPNTLPALRALLPAGTTLFAPDAFVPRSRTQWALTVSHGLTLQAEPRRGWLPYAALTWSTDSELGVGLGGQLGLAGSVLGHDRGLIGLQLDRNLGTSPSLTRRLLLRYWADW</sequence>
<dbReference type="RefSeq" id="WP_132961721.1">
    <property type="nucleotide sequence ID" value="NZ_SMAH01000003.1"/>
</dbReference>
<dbReference type="Proteomes" id="UP000295536">
    <property type="component" value="Unassembled WGS sequence"/>
</dbReference>
<dbReference type="Proteomes" id="UP000315577">
    <property type="component" value="Unassembled WGS sequence"/>
</dbReference>
<evidence type="ECO:0000313" key="4">
    <source>
        <dbReference type="Proteomes" id="UP000295536"/>
    </source>
</evidence>
<keyword evidence="5" id="KW-1185">Reference proteome</keyword>
<name>A0A4R3LHH0_9BURK</name>